<dbReference type="Pfam" id="PF03009">
    <property type="entry name" value="GDPD"/>
    <property type="match status" value="1"/>
</dbReference>
<organism evidence="2 3">
    <name type="scientific">Sphingobium jiangsuense</name>
    <dbReference type="NCBI Taxonomy" id="870476"/>
    <lineage>
        <taxon>Bacteria</taxon>
        <taxon>Pseudomonadati</taxon>
        <taxon>Pseudomonadota</taxon>
        <taxon>Alphaproteobacteria</taxon>
        <taxon>Sphingomonadales</taxon>
        <taxon>Sphingomonadaceae</taxon>
        <taxon>Sphingobium</taxon>
    </lineage>
</organism>
<dbReference type="PANTHER" id="PTHR46211">
    <property type="entry name" value="GLYCEROPHOSPHORYL DIESTER PHOSPHODIESTERASE"/>
    <property type="match status" value="1"/>
</dbReference>
<keyword evidence="3" id="KW-1185">Reference proteome</keyword>
<dbReference type="InterPro" id="IPR030395">
    <property type="entry name" value="GP_PDE_dom"/>
</dbReference>
<name>A0A7W6FQM6_9SPHN</name>
<evidence type="ECO:0000313" key="2">
    <source>
        <dbReference type="EMBL" id="MBB3927281.1"/>
    </source>
</evidence>
<gene>
    <name evidence="2" type="ORF">GGR43_003010</name>
</gene>
<dbReference type="EMBL" id="JACIDT010000011">
    <property type="protein sequence ID" value="MBB3927281.1"/>
    <property type="molecule type" value="Genomic_DNA"/>
</dbReference>
<dbReference type="GO" id="GO:0006629">
    <property type="term" value="P:lipid metabolic process"/>
    <property type="evidence" value="ECO:0007669"/>
    <property type="project" value="InterPro"/>
</dbReference>
<dbReference type="PANTHER" id="PTHR46211:SF1">
    <property type="entry name" value="GLYCEROPHOSPHODIESTER PHOSPHODIESTERASE, CYTOPLASMIC"/>
    <property type="match status" value="1"/>
</dbReference>
<dbReference type="AlphaFoldDB" id="A0A7W6FQM6"/>
<reference evidence="2 3" key="1">
    <citation type="submission" date="2020-08" db="EMBL/GenBank/DDBJ databases">
        <title>Genomic Encyclopedia of Type Strains, Phase IV (KMG-IV): sequencing the most valuable type-strain genomes for metagenomic binning, comparative biology and taxonomic classification.</title>
        <authorList>
            <person name="Goeker M."/>
        </authorList>
    </citation>
    <scope>NUCLEOTIDE SEQUENCE [LARGE SCALE GENOMIC DNA]</scope>
    <source>
        <strain evidence="2 3">DSM 26189</strain>
    </source>
</reference>
<dbReference type="Proteomes" id="UP000571950">
    <property type="component" value="Unassembled WGS sequence"/>
</dbReference>
<dbReference type="GO" id="GO:0008081">
    <property type="term" value="F:phosphoric diester hydrolase activity"/>
    <property type="evidence" value="ECO:0007669"/>
    <property type="project" value="InterPro"/>
</dbReference>
<comment type="caution">
    <text evidence="2">The sequence shown here is derived from an EMBL/GenBank/DDBJ whole genome shotgun (WGS) entry which is preliminary data.</text>
</comment>
<dbReference type="PROSITE" id="PS51704">
    <property type="entry name" value="GP_PDE"/>
    <property type="match status" value="1"/>
</dbReference>
<sequence>MTARGPADPSRLAFLAGRSYAHRGLHSPDGPPENSLPAFAAALDAGHGMECDVRLSADGIAHVFHDAMLNRMTGQPGALAALDAARLAAIELRDGGGPIPRLSALLDLVAGRAPLLIELKVDRLRDTRPLCEAVRRDLADYEGEVAVMSFSPRVSRWFHFHAPHIVHGLVMTEERRKGMRGRIARHLAIAHAHPDFLAYDIRDLPSPLVRTLRERGYRVLSWTVRDERQWRLVEAEADAAIFEGPLPASAVKGPGR</sequence>
<protein>
    <submittedName>
        <fullName evidence="2">Glycerophosphoryl diester phosphodiesterase</fullName>
    </submittedName>
</protein>
<evidence type="ECO:0000313" key="3">
    <source>
        <dbReference type="Proteomes" id="UP000571950"/>
    </source>
</evidence>
<evidence type="ECO:0000259" key="1">
    <source>
        <dbReference type="PROSITE" id="PS51704"/>
    </source>
</evidence>
<proteinExistence type="predicted"/>
<feature type="domain" description="GP-PDE" evidence="1">
    <location>
        <begin position="17"/>
        <end position="252"/>
    </location>
</feature>
<dbReference type="InterPro" id="IPR017946">
    <property type="entry name" value="PLC-like_Pdiesterase_TIM-brl"/>
</dbReference>
<dbReference type="Gene3D" id="3.20.20.190">
    <property type="entry name" value="Phosphatidylinositol (PI) phosphodiesterase"/>
    <property type="match status" value="1"/>
</dbReference>
<accession>A0A7W6FQM6</accession>
<dbReference type="RefSeq" id="WP_188072789.1">
    <property type="nucleotide sequence ID" value="NZ_BSPS01000015.1"/>
</dbReference>
<dbReference type="SUPFAM" id="SSF51695">
    <property type="entry name" value="PLC-like phosphodiesterases"/>
    <property type="match status" value="1"/>
</dbReference>